<sequence>MQTPENLFKQALRHQQPQIGLWMGLGSTVTTDICAGAGFDWLVIDGEHGPNDLTTLLAQLQVVAAYPNSHPVVRVPHDNAALLKQVLDIGATTVLVPMVDTAAQAAAIVKACRYPQDDGQGGIRGMAGTRASRWGRFPNYGKEANDQVCVLVQAETREALKNLDAIAATPGVDGVFIGPADLSASMGHIGNPSHPEVQAAIVDAIARIRQAGKAPGILMGDEALVRQYLSLGALFVAVGVDGMILSRQTSALAAKYKEGLGEVSAGKGPY</sequence>
<proteinExistence type="inferred from homology"/>
<keyword evidence="3" id="KW-0456">Lyase</keyword>
<dbReference type="EMBL" id="NESP01000001">
    <property type="protein sequence ID" value="PUE59445.1"/>
    <property type="molecule type" value="Genomic_DNA"/>
</dbReference>
<protein>
    <submittedName>
        <fullName evidence="5">2-dehydro-3-deoxyglucarate aldolase</fullName>
    </submittedName>
</protein>
<dbReference type="SUPFAM" id="SSF51621">
    <property type="entry name" value="Phosphoenolpyruvate/pyruvate domain"/>
    <property type="match status" value="1"/>
</dbReference>
<dbReference type="Gene3D" id="3.20.20.60">
    <property type="entry name" value="Phosphoenolpyruvate-binding domains"/>
    <property type="match status" value="1"/>
</dbReference>
<name>A0A315ERQ0_9BURK</name>
<comment type="caution">
    <text evidence="5">The sequence shown here is derived from an EMBL/GenBank/DDBJ whole genome shotgun (WGS) entry which is preliminary data.</text>
</comment>
<dbReference type="InterPro" id="IPR050251">
    <property type="entry name" value="HpcH-HpaI_aldolase"/>
</dbReference>
<dbReference type="Pfam" id="PF03328">
    <property type="entry name" value="HpcH_HpaI"/>
    <property type="match status" value="1"/>
</dbReference>
<evidence type="ECO:0000313" key="5">
    <source>
        <dbReference type="EMBL" id="PUE59445.1"/>
    </source>
</evidence>
<organism evidence="5 6">
    <name type="scientific">Limnohabitans curvus</name>
    <dbReference type="NCBI Taxonomy" id="323423"/>
    <lineage>
        <taxon>Bacteria</taxon>
        <taxon>Pseudomonadati</taxon>
        <taxon>Pseudomonadota</taxon>
        <taxon>Betaproteobacteria</taxon>
        <taxon>Burkholderiales</taxon>
        <taxon>Comamonadaceae</taxon>
        <taxon>Limnohabitans</taxon>
    </lineage>
</organism>
<dbReference type="AlphaFoldDB" id="A0A315ERQ0"/>
<dbReference type="InterPro" id="IPR040442">
    <property type="entry name" value="Pyrv_kinase-like_dom_sf"/>
</dbReference>
<evidence type="ECO:0000256" key="2">
    <source>
        <dbReference type="ARBA" id="ARBA00022723"/>
    </source>
</evidence>
<dbReference type="FunFam" id="3.20.20.60:FF:000004">
    <property type="entry name" value="5-keto-4-deoxy-D-glucarate aldolase"/>
    <property type="match status" value="1"/>
</dbReference>
<evidence type="ECO:0000256" key="1">
    <source>
        <dbReference type="ARBA" id="ARBA00005568"/>
    </source>
</evidence>
<dbReference type="InterPro" id="IPR005000">
    <property type="entry name" value="Aldolase/citrate-lyase_domain"/>
</dbReference>
<dbReference type="GO" id="GO:0005737">
    <property type="term" value="C:cytoplasm"/>
    <property type="evidence" value="ECO:0007669"/>
    <property type="project" value="TreeGrafter"/>
</dbReference>
<keyword evidence="2" id="KW-0479">Metal-binding</keyword>
<dbReference type="RefSeq" id="WP_108402096.1">
    <property type="nucleotide sequence ID" value="NZ_NESP01000001.1"/>
</dbReference>
<feature type="domain" description="HpcH/HpaI aldolase/citrate lyase" evidence="4">
    <location>
        <begin position="18"/>
        <end position="245"/>
    </location>
</feature>
<keyword evidence="6" id="KW-1185">Reference proteome</keyword>
<evidence type="ECO:0000259" key="4">
    <source>
        <dbReference type="Pfam" id="PF03328"/>
    </source>
</evidence>
<accession>A0A315ERQ0</accession>
<reference evidence="5 6" key="1">
    <citation type="submission" date="2017-04" db="EMBL/GenBank/DDBJ databases">
        <title>Unexpected and diverse lifestyles within the genus Limnohabitans.</title>
        <authorList>
            <person name="Kasalicky V."/>
            <person name="Mehrshad M."/>
            <person name="Andrei S.-A."/>
            <person name="Salcher M."/>
            <person name="Kratochvilova H."/>
            <person name="Simek K."/>
            <person name="Ghai R."/>
        </authorList>
    </citation>
    <scope>NUCLEOTIDE SEQUENCE [LARGE SCALE GENOMIC DNA]</scope>
    <source>
        <strain evidence="5 6">MWH-C5</strain>
    </source>
</reference>
<dbReference type="InterPro" id="IPR015813">
    <property type="entry name" value="Pyrv/PenolPyrv_kinase-like_dom"/>
</dbReference>
<dbReference type="GO" id="GO:0016832">
    <property type="term" value="F:aldehyde-lyase activity"/>
    <property type="evidence" value="ECO:0007669"/>
    <property type="project" value="TreeGrafter"/>
</dbReference>
<dbReference type="PANTHER" id="PTHR30502">
    <property type="entry name" value="2-KETO-3-DEOXY-L-RHAMNONATE ALDOLASE"/>
    <property type="match status" value="1"/>
</dbReference>
<gene>
    <name evidence="5" type="ORF">B9Z44_07605</name>
</gene>
<dbReference type="PANTHER" id="PTHR30502:SF0">
    <property type="entry name" value="PHOSPHOENOLPYRUVATE CARBOXYLASE FAMILY PROTEIN"/>
    <property type="match status" value="1"/>
</dbReference>
<comment type="similarity">
    <text evidence="1">Belongs to the HpcH/HpaI aldolase family.</text>
</comment>
<evidence type="ECO:0000313" key="6">
    <source>
        <dbReference type="Proteomes" id="UP000251341"/>
    </source>
</evidence>
<dbReference type="GO" id="GO:0046872">
    <property type="term" value="F:metal ion binding"/>
    <property type="evidence" value="ECO:0007669"/>
    <property type="project" value="UniProtKB-KW"/>
</dbReference>
<dbReference type="Proteomes" id="UP000251341">
    <property type="component" value="Unassembled WGS sequence"/>
</dbReference>
<evidence type="ECO:0000256" key="3">
    <source>
        <dbReference type="ARBA" id="ARBA00023239"/>
    </source>
</evidence>